<dbReference type="SFLD" id="SFLDG01151">
    <property type="entry name" value="Main.2:_Nu-like"/>
    <property type="match status" value="1"/>
</dbReference>
<dbReference type="InterPro" id="IPR040079">
    <property type="entry name" value="Glutathione_S-Trfase"/>
</dbReference>
<reference evidence="5 6" key="1">
    <citation type="submission" date="2015-11" db="EMBL/GenBank/DDBJ databases">
        <title>Expanding the genomic diversity of Burkholderia species for the development of highly accurate diagnostics.</title>
        <authorList>
            <person name="Sahl J."/>
            <person name="Keim P."/>
            <person name="Wagner D."/>
        </authorList>
    </citation>
    <scope>NUCLEOTIDE SEQUENCE [LARGE SCALE GENOMIC DNA]</scope>
    <source>
        <strain evidence="5 6">MSMB1960WGS</strain>
    </source>
</reference>
<feature type="domain" description="GST C-terminal" evidence="4">
    <location>
        <begin position="95"/>
        <end position="214"/>
    </location>
</feature>
<evidence type="ECO:0000259" key="4">
    <source>
        <dbReference type="PROSITE" id="PS50405"/>
    </source>
</evidence>
<gene>
    <name evidence="5" type="ORF">WT44_20000</name>
</gene>
<dbReference type="STRING" id="1503054.WT74_22400"/>
<dbReference type="AlphaFoldDB" id="A0A108LRD4"/>
<keyword evidence="2 5" id="KW-0808">Transferase</keyword>
<protein>
    <submittedName>
        <fullName evidence="5">Glutathione S-transferase</fullName>
    </submittedName>
</protein>
<dbReference type="Gene3D" id="3.40.30.10">
    <property type="entry name" value="Glutaredoxin"/>
    <property type="match status" value="1"/>
</dbReference>
<dbReference type="InterPro" id="IPR010987">
    <property type="entry name" value="Glutathione-S-Trfase_C-like"/>
</dbReference>
<dbReference type="PROSITE" id="PS50405">
    <property type="entry name" value="GST_CTER"/>
    <property type="match status" value="1"/>
</dbReference>
<dbReference type="SFLD" id="SFLDG00358">
    <property type="entry name" value="Main_(cytGST)"/>
    <property type="match status" value="1"/>
</dbReference>
<dbReference type="Pfam" id="PF13409">
    <property type="entry name" value="GST_N_2"/>
    <property type="match status" value="1"/>
</dbReference>
<evidence type="ECO:0000259" key="3">
    <source>
        <dbReference type="PROSITE" id="PS50404"/>
    </source>
</evidence>
<proteinExistence type="inferred from homology"/>
<dbReference type="Proteomes" id="UP000068603">
    <property type="component" value="Unassembled WGS sequence"/>
</dbReference>
<dbReference type="CDD" id="cd03056">
    <property type="entry name" value="GST_N_4"/>
    <property type="match status" value="1"/>
</dbReference>
<comment type="similarity">
    <text evidence="1">Belongs to the GST superfamily.</text>
</comment>
<dbReference type="SUPFAM" id="SSF47616">
    <property type="entry name" value="GST C-terminal domain-like"/>
    <property type="match status" value="1"/>
</dbReference>
<dbReference type="Pfam" id="PF00043">
    <property type="entry name" value="GST_C"/>
    <property type="match status" value="1"/>
</dbReference>
<feature type="domain" description="GST N-terminal" evidence="3">
    <location>
        <begin position="9"/>
        <end position="90"/>
    </location>
</feature>
<dbReference type="PANTHER" id="PTHR44051">
    <property type="entry name" value="GLUTATHIONE S-TRANSFERASE-RELATED"/>
    <property type="match status" value="1"/>
</dbReference>
<dbReference type="SFLD" id="SFLDS00019">
    <property type="entry name" value="Glutathione_Transferase_(cytos"/>
    <property type="match status" value="1"/>
</dbReference>
<evidence type="ECO:0000313" key="6">
    <source>
        <dbReference type="Proteomes" id="UP000068603"/>
    </source>
</evidence>
<dbReference type="InterPro" id="IPR004045">
    <property type="entry name" value="Glutathione_S-Trfase_N"/>
</dbReference>
<dbReference type="RefSeq" id="WP_059963549.1">
    <property type="nucleotide sequence ID" value="NZ_LOZP01000069.1"/>
</dbReference>
<dbReference type="InterPro" id="IPR036282">
    <property type="entry name" value="Glutathione-S-Trfase_C_sf"/>
</dbReference>
<dbReference type="GO" id="GO:0016740">
    <property type="term" value="F:transferase activity"/>
    <property type="evidence" value="ECO:0007669"/>
    <property type="project" value="UniProtKB-KW"/>
</dbReference>
<organism evidence="5">
    <name type="scientific">Burkholderia stagnalis</name>
    <dbReference type="NCBI Taxonomy" id="1503054"/>
    <lineage>
        <taxon>Bacteria</taxon>
        <taxon>Pseudomonadati</taxon>
        <taxon>Pseudomonadota</taxon>
        <taxon>Betaproteobacteria</taxon>
        <taxon>Burkholderiales</taxon>
        <taxon>Burkholderiaceae</taxon>
        <taxon>Burkholderia</taxon>
        <taxon>Burkholderia cepacia complex</taxon>
    </lineage>
</organism>
<sequence length="214" mass="22682">MPAADKPSAPIRVWSFPLSGHAHRVRLFLSLLDVPFETIDVDLRGGEQRQPAFLALNPFGQVPVIDDGGTVLCDSNAILVYLAKRYGDAHWLPDDPAGAAAVQRWLSLAAGPIASGPAAARLVTVFGAPLDHDAAKRTALRLFDAIDAELAHKPFVAGTRPTIGDVAAYSYIAHAPEGGVSLDPYPHLRAWLARVEALPGFVAMPTTRAGLLAA</sequence>
<dbReference type="SUPFAM" id="SSF52833">
    <property type="entry name" value="Thioredoxin-like"/>
    <property type="match status" value="1"/>
</dbReference>
<dbReference type="PANTHER" id="PTHR44051:SF2">
    <property type="entry name" value="HYPOTHETICAL GLUTATHIONE S-TRANSFERASE LIKE PROTEIN"/>
    <property type="match status" value="1"/>
</dbReference>
<evidence type="ECO:0000256" key="1">
    <source>
        <dbReference type="ARBA" id="ARBA00007409"/>
    </source>
</evidence>
<dbReference type="EMBL" id="LPHB01000056">
    <property type="protein sequence ID" value="KWA58480.1"/>
    <property type="molecule type" value="Genomic_DNA"/>
</dbReference>
<dbReference type="FunFam" id="3.40.30.10:FF:000039">
    <property type="entry name" value="Glutathione S-transferase domain"/>
    <property type="match status" value="1"/>
</dbReference>
<comment type="caution">
    <text evidence="5">The sequence shown here is derived from an EMBL/GenBank/DDBJ whole genome shotgun (WGS) entry which is preliminary data.</text>
</comment>
<dbReference type="InterPro" id="IPR004046">
    <property type="entry name" value="GST_C"/>
</dbReference>
<evidence type="ECO:0000256" key="2">
    <source>
        <dbReference type="ARBA" id="ARBA00022679"/>
    </source>
</evidence>
<evidence type="ECO:0000313" key="5">
    <source>
        <dbReference type="EMBL" id="KWA58480.1"/>
    </source>
</evidence>
<dbReference type="PROSITE" id="PS50404">
    <property type="entry name" value="GST_NTER"/>
    <property type="match status" value="1"/>
</dbReference>
<dbReference type="InterPro" id="IPR036249">
    <property type="entry name" value="Thioredoxin-like_sf"/>
</dbReference>
<dbReference type="Gene3D" id="1.20.1050.10">
    <property type="match status" value="1"/>
</dbReference>
<name>A0A108LRD4_9BURK</name>
<accession>A0A108LRD4</accession>
<dbReference type="CDD" id="cd03206">
    <property type="entry name" value="GST_C_7"/>
    <property type="match status" value="1"/>
</dbReference>